<dbReference type="PANTHER" id="PTHR32089:SF114">
    <property type="entry name" value="METHYL-ACCEPTING CHEMOTAXIS PROTEIN MCPB"/>
    <property type="match status" value="1"/>
</dbReference>
<dbReference type="SMART" id="SM00283">
    <property type="entry name" value="MA"/>
    <property type="match status" value="1"/>
</dbReference>
<dbReference type="GO" id="GO:0007165">
    <property type="term" value="P:signal transduction"/>
    <property type="evidence" value="ECO:0007669"/>
    <property type="project" value="UniProtKB-KW"/>
</dbReference>
<keyword evidence="5 10" id="KW-1133">Transmembrane helix</keyword>
<evidence type="ECO:0000256" key="4">
    <source>
        <dbReference type="ARBA" id="ARBA00022692"/>
    </source>
</evidence>
<organism evidence="13 14">
    <name type="scientific">Desulfosporosinus youngiae DSM 17734</name>
    <dbReference type="NCBI Taxonomy" id="768710"/>
    <lineage>
        <taxon>Bacteria</taxon>
        <taxon>Bacillati</taxon>
        <taxon>Bacillota</taxon>
        <taxon>Clostridia</taxon>
        <taxon>Eubacteriales</taxon>
        <taxon>Desulfitobacteriaceae</taxon>
        <taxon>Desulfosporosinus</taxon>
    </lineage>
</organism>
<keyword evidence="2" id="KW-1003">Cell membrane</keyword>
<evidence type="ECO:0000259" key="12">
    <source>
        <dbReference type="PROSITE" id="PS50885"/>
    </source>
</evidence>
<dbReference type="Gene3D" id="6.10.340.10">
    <property type="match status" value="1"/>
</dbReference>
<dbReference type="InterPro" id="IPR004089">
    <property type="entry name" value="MCPsignal_dom"/>
</dbReference>
<protein>
    <submittedName>
        <fullName evidence="13">Methyl-accepting chemotaxis protein</fullName>
    </submittedName>
</protein>
<evidence type="ECO:0000313" key="13">
    <source>
        <dbReference type="EMBL" id="EHQ87765.1"/>
    </source>
</evidence>
<keyword evidence="14" id="KW-1185">Reference proteome</keyword>
<dbReference type="PROSITE" id="PS50885">
    <property type="entry name" value="HAMP"/>
    <property type="match status" value="1"/>
</dbReference>
<dbReference type="HOGENOM" id="CLU_000445_107_12_9"/>
<gene>
    <name evidence="13" type="ORF">DesyoDRAFT_0584</name>
</gene>
<feature type="transmembrane region" description="Helical" evidence="10">
    <location>
        <begin position="311"/>
        <end position="329"/>
    </location>
</feature>
<evidence type="ECO:0000259" key="11">
    <source>
        <dbReference type="PROSITE" id="PS50111"/>
    </source>
</evidence>
<dbReference type="Pfam" id="PF02743">
    <property type="entry name" value="dCache_1"/>
    <property type="match status" value="1"/>
</dbReference>
<keyword evidence="4 10" id="KW-0812">Transmembrane</keyword>
<dbReference type="Gene3D" id="3.30.450.20">
    <property type="entry name" value="PAS domain"/>
    <property type="match status" value="2"/>
</dbReference>
<keyword evidence="3" id="KW-0145">Chemotaxis</keyword>
<dbReference type="SUPFAM" id="SSF103190">
    <property type="entry name" value="Sensory domain-like"/>
    <property type="match status" value="1"/>
</dbReference>
<dbReference type="Gene3D" id="1.10.287.950">
    <property type="entry name" value="Methyl-accepting chemotaxis protein"/>
    <property type="match status" value="1"/>
</dbReference>
<dbReference type="EMBL" id="CM001441">
    <property type="protein sequence ID" value="EHQ87765.1"/>
    <property type="molecule type" value="Genomic_DNA"/>
</dbReference>
<dbReference type="GO" id="GO:0005886">
    <property type="term" value="C:plasma membrane"/>
    <property type="evidence" value="ECO:0007669"/>
    <property type="project" value="UniProtKB-SubCell"/>
</dbReference>
<dbReference type="AlphaFoldDB" id="H5Y1L2"/>
<evidence type="ECO:0000256" key="9">
    <source>
        <dbReference type="PROSITE-ProRule" id="PRU00284"/>
    </source>
</evidence>
<dbReference type="Proteomes" id="UP000005104">
    <property type="component" value="Chromosome"/>
</dbReference>
<sequence>MFKRLFNGSSISGKTMATILPLVLLTLAAMSLVSYKYSETVLKSEIQNKMTAQLNGTIKDIEKQLTAHDTLLQGLARTVESVGNGVNAEEYAGLLTEIITANSVTFGAGVWYEPYAYNSDTQYFGPYVYKDKEGNVVFTNEFADPKYDYPSQGWYTISKGISEKSIWTDPYYDEGTNATILTDNVPFYDKSGNFKGTITGGIDFITLQTLISNIQLDIKADIYLLNKEGKYLANPNPDKIMNIKITEEENSSLKEAAEKMLTEKTGTFPYNDKSAARQVYYAEVPQFGWILAIDVEETDLLAPLKDLLNRMLILIVLAVAITGTVLILYSRYIVKNIKQVNQFAAAIVQGDLSQTIVVRSKDEFGQMTDNLNLMIKNFKGIIEGIVNSSQQLAASAEELTASADEGSRTTEQIVYSIQEVSEGVSQKLTGVDATAQSAQLVSEHMNSITQDIHLVTAGSLSTSEKAAIGNSVVRKAVDEMQAISSKVTEAADVVNSLGVKSGEIGEIVALITNIAAQTNLLALNAAIEAARAGEQGRGFAVVADEVRKLAEQSSDAAGKISGLVGEIQKETTKAVKTMNDGTVAVQDGITMVNSAGEAFRDILQGVNDFSKQAQAVAEVVGKVGASTETIVSSIMEVACIPKDIAGSLENVVAGTEEQSASMEEIRRSAASLAQMAADFQGSVTMFKL</sequence>
<dbReference type="SMART" id="SM00304">
    <property type="entry name" value="HAMP"/>
    <property type="match status" value="1"/>
</dbReference>
<dbReference type="CDD" id="cd12912">
    <property type="entry name" value="PDC2_MCP_like"/>
    <property type="match status" value="1"/>
</dbReference>
<evidence type="ECO:0000256" key="5">
    <source>
        <dbReference type="ARBA" id="ARBA00022989"/>
    </source>
</evidence>
<evidence type="ECO:0000256" key="2">
    <source>
        <dbReference type="ARBA" id="ARBA00022475"/>
    </source>
</evidence>
<evidence type="ECO:0000256" key="8">
    <source>
        <dbReference type="ARBA" id="ARBA00029447"/>
    </source>
</evidence>
<evidence type="ECO:0000256" key="7">
    <source>
        <dbReference type="ARBA" id="ARBA00023224"/>
    </source>
</evidence>
<comment type="similarity">
    <text evidence="8">Belongs to the methyl-accepting chemotaxis (MCP) protein family.</text>
</comment>
<reference evidence="13 14" key="1">
    <citation type="submission" date="2011-11" db="EMBL/GenBank/DDBJ databases">
        <title>The Noncontiguous Finished genome of Desulfosporosinus youngiae DSM 17734.</title>
        <authorList>
            <consortium name="US DOE Joint Genome Institute (JGI-PGF)"/>
            <person name="Lucas S."/>
            <person name="Han J."/>
            <person name="Lapidus A."/>
            <person name="Cheng J.-F."/>
            <person name="Goodwin L."/>
            <person name="Pitluck S."/>
            <person name="Peters L."/>
            <person name="Ovchinnikova G."/>
            <person name="Lu M."/>
            <person name="Land M.L."/>
            <person name="Hauser L."/>
            <person name="Pester M."/>
            <person name="Spring S."/>
            <person name="Ollivier B."/>
            <person name="Rattei T."/>
            <person name="Klenk H.-P."/>
            <person name="Wagner M."/>
            <person name="Loy A."/>
            <person name="Woyke T.J."/>
        </authorList>
    </citation>
    <scope>NUCLEOTIDE SEQUENCE [LARGE SCALE GENOMIC DNA]</scope>
    <source>
        <strain evidence="13 14">DSM 17734</strain>
    </source>
</reference>
<dbReference type="Pfam" id="PF00015">
    <property type="entry name" value="MCPsignal"/>
    <property type="match status" value="1"/>
</dbReference>
<dbReference type="PROSITE" id="PS50111">
    <property type="entry name" value="CHEMOTAXIS_TRANSDUC_2"/>
    <property type="match status" value="1"/>
</dbReference>
<dbReference type="GO" id="GO:0006935">
    <property type="term" value="P:chemotaxis"/>
    <property type="evidence" value="ECO:0007669"/>
    <property type="project" value="UniProtKB-KW"/>
</dbReference>
<evidence type="ECO:0000256" key="6">
    <source>
        <dbReference type="ARBA" id="ARBA00023136"/>
    </source>
</evidence>
<feature type="domain" description="Methyl-accepting transducer" evidence="11">
    <location>
        <begin position="402"/>
        <end position="638"/>
    </location>
</feature>
<dbReference type="Pfam" id="PF00672">
    <property type="entry name" value="HAMP"/>
    <property type="match status" value="1"/>
</dbReference>
<evidence type="ECO:0000256" key="1">
    <source>
        <dbReference type="ARBA" id="ARBA00004651"/>
    </source>
</evidence>
<dbReference type="InterPro" id="IPR029151">
    <property type="entry name" value="Sensor-like_sf"/>
</dbReference>
<dbReference type="CDD" id="cd06225">
    <property type="entry name" value="HAMP"/>
    <property type="match status" value="1"/>
</dbReference>
<dbReference type="InterPro" id="IPR033479">
    <property type="entry name" value="dCache_1"/>
</dbReference>
<comment type="subcellular location">
    <subcellularLocation>
        <location evidence="1">Cell membrane</location>
        <topology evidence="1">Multi-pass membrane protein</topology>
    </subcellularLocation>
</comment>
<keyword evidence="6 10" id="KW-0472">Membrane</keyword>
<dbReference type="eggNOG" id="COG0840">
    <property type="taxonomic scope" value="Bacteria"/>
</dbReference>
<accession>H5Y1L2</accession>
<name>H5Y1L2_9FIRM</name>
<dbReference type="PANTHER" id="PTHR32089">
    <property type="entry name" value="METHYL-ACCEPTING CHEMOTAXIS PROTEIN MCPB"/>
    <property type="match status" value="1"/>
</dbReference>
<dbReference type="CDD" id="cd12913">
    <property type="entry name" value="PDC1_MCP_like"/>
    <property type="match status" value="1"/>
</dbReference>
<proteinExistence type="inferred from homology"/>
<dbReference type="RefSeq" id="WP_007779166.1">
    <property type="nucleotide sequence ID" value="NZ_CM001441.1"/>
</dbReference>
<keyword evidence="7 9" id="KW-0807">Transducer</keyword>
<dbReference type="SUPFAM" id="SSF58104">
    <property type="entry name" value="Methyl-accepting chemotaxis protein (MCP) signaling domain"/>
    <property type="match status" value="1"/>
</dbReference>
<dbReference type="STRING" id="768710.DesyoDRAFT_0584"/>
<evidence type="ECO:0000313" key="14">
    <source>
        <dbReference type="Proteomes" id="UP000005104"/>
    </source>
</evidence>
<feature type="domain" description="HAMP" evidence="12">
    <location>
        <begin position="331"/>
        <end position="383"/>
    </location>
</feature>
<evidence type="ECO:0000256" key="3">
    <source>
        <dbReference type="ARBA" id="ARBA00022500"/>
    </source>
</evidence>
<dbReference type="OrthoDB" id="9760371at2"/>
<dbReference type="CDD" id="cd11386">
    <property type="entry name" value="MCP_signal"/>
    <property type="match status" value="1"/>
</dbReference>
<dbReference type="InterPro" id="IPR003660">
    <property type="entry name" value="HAMP_dom"/>
</dbReference>
<evidence type="ECO:0000256" key="10">
    <source>
        <dbReference type="SAM" id="Phobius"/>
    </source>
</evidence>